<evidence type="ECO:0000313" key="2">
    <source>
        <dbReference type="Proteomes" id="UP001388673"/>
    </source>
</evidence>
<dbReference type="EMBL" id="JBCAWK010000001">
    <property type="protein sequence ID" value="KAK8869670.1"/>
    <property type="molecule type" value="Genomic_DNA"/>
</dbReference>
<protein>
    <recommendedName>
        <fullName evidence="3">Peptidase S9 prolyl oligopeptidase catalytic domain-containing protein</fullName>
    </recommendedName>
</protein>
<dbReference type="Proteomes" id="UP001388673">
    <property type="component" value="Unassembled WGS sequence"/>
</dbReference>
<accession>A0AAW0Z6N5</accession>
<evidence type="ECO:0000313" key="1">
    <source>
        <dbReference type="EMBL" id="KAK8869670.1"/>
    </source>
</evidence>
<dbReference type="Gene3D" id="3.40.50.1820">
    <property type="entry name" value="alpha/beta hydrolase"/>
    <property type="match status" value="1"/>
</dbReference>
<organism evidence="1 2">
    <name type="scientific">Kwoniella newhampshirensis</name>
    <dbReference type="NCBI Taxonomy" id="1651941"/>
    <lineage>
        <taxon>Eukaryota</taxon>
        <taxon>Fungi</taxon>
        <taxon>Dikarya</taxon>
        <taxon>Basidiomycota</taxon>
        <taxon>Agaricomycotina</taxon>
        <taxon>Tremellomycetes</taxon>
        <taxon>Tremellales</taxon>
        <taxon>Cryptococcaceae</taxon>
        <taxon>Kwoniella</taxon>
    </lineage>
</organism>
<sequence>MPLPDQSRTRQDSMIGYGQPVLDLATNGSSVKRKESVEQTTTWAKAMEGTDGTSERLQSREMDQQRVKIWYGDEDEKISERSMRWMERCLDDVELIVVPKEGHGLMTCANVMWDVLESLGKEARRR</sequence>
<dbReference type="RefSeq" id="XP_066805916.1">
    <property type="nucleotide sequence ID" value="XM_066943374.1"/>
</dbReference>
<dbReference type="GeneID" id="92177498"/>
<dbReference type="AlphaFoldDB" id="A0AAW0Z6N5"/>
<keyword evidence="2" id="KW-1185">Reference proteome</keyword>
<name>A0AAW0Z6N5_9TREE</name>
<comment type="caution">
    <text evidence="1">The sequence shown here is derived from an EMBL/GenBank/DDBJ whole genome shotgun (WGS) entry which is preliminary data.</text>
</comment>
<dbReference type="SUPFAM" id="SSF53474">
    <property type="entry name" value="alpha/beta-Hydrolases"/>
    <property type="match status" value="1"/>
</dbReference>
<dbReference type="InterPro" id="IPR029058">
    <property type="entry name" value="AB_hydrolase_fold"/>
</dbReference>
<evidence type="ECO:0008006" key="3">
    <source>
        <dbReference type="Google" id="ProtNLM"/>
    </source>
</evidence>
<gene>
    <name evidence="1" type="ORF">IAR55_000238</name>
</gene>
<proteinExistence type="predicted"/>
<reference evidence="1 2" key="1">
    <citation type="journal article" date="2024" name="bioRxiv">
        <title>Comparative genomics of Cryptococcus and Kwoniella reveals pathogenesis evolution and contrasting karyotype dynamics via intercentromeric recombination or chromosome fusion.</title>
        <authorList>
            <person name="Coelho M.A."/>
            <person name="David-Palma M."/>
            <person name="Shea T."/>
            <person name="Bowers K."/>
            <person name="McGinley-Smith S."/>
            <person name="Mohammad A.W."/>
            <person name="Gnirke A."/>
            <person name="Yurkov A.M."/>
            <person name="Nowrousian M."/>
            <person name="Sun S."/>
            <person name="Cuomo C.A."/>
            <person name="Heitman J."/>
        </authorList>
    </citation>
    <scope>NUCLEOTIDE SEQUENCE [LARGE SCALE GENOMIC DNA]</scope>
    <source>
        <strain evidence="1 2">CBS 13917</strain>
    </source>
</reference>
<dbReference type="KEGG" id="kne:92177498"/>